<dbReference type="EC" id="3.1.3.89" evidence="5"/>
<feature type="domain" description="HD" evidence="8">
    <location>
        <begin position="76"/>
        <end position="239"/>
    </location>
</feature>
<evidence type="ECO:0000256" key="4">
    <source>
        <dbReference type="ARBA" id="ARBA00011738"/>
    </source>
</evidence>
<dbReference type="GO" id="GO:0005737">
    <property type="term" value="C:cytoplasm"/>
    <property type="evidence" value="ECO:0007669"/>
    <property type="project" value="TreeGrafter"/>
</dbReference>
<comment type="caution">
    <text evidence="9">The sequence shown here is derived from an EMBL/GenBank/DDBJ whole genome shotgun (WGS) entry which is preliminary data.</text>
</comment>
<name>A0A1J5RT23_9ZZZZ</name>
<proteinExistence type="predicted"/>
<evidence type="ECO:0000259" key="8">
    <source>
        <dbReference type="Pfam" id="PF13023"/>
    </source>
</evidence>
<dbReference type="Pfam" id="PF13023">
    <property type="entry name" value="HD_3"/>
    <property type="match status" value="1"/>
</dbReference>
<evidence type="ECO:0000256" key="7">
    <source>
        <dbReference type="ARBA" id="ARBA00022801"/>
    </source>
</evidence>
<evidence type="ECO:0000256" key="3">
    <source>
        <dbReference type="ARBA" id="ARBA00001941"/>
    </source>
</evidence>
<accession>A0A1J5RT23</accession>
<dbReference type="AlphaFoldDB" id="A0A1J5RT23"/>
<comment type="cofactor">
    <cofactor evidence="3">
        <name>Co(2+)</name>
        <dbReference type="ChEBI" id="CHEBI:48828"/>
    </cofactor>
</comment>
<comment type="cofactor">
    <cofactor evidence="2">
        <name>Mn(2+)</name>
        <dbReference type="ChEBI" id="CHEBI:29035"/>
    </cofactor>
</comment>
<gene>
    <name evidence="9" type="ORF">GALL_190830</name>
</gene>
<dbReference type="InterPro" id="IPR039356">
    <property type="entry name" value="YfbR/HDDC2"/>
</dbReference>
<comment type="catalytic activity">
    <reaction evidence="1">
        <text>a 2'-deoxyribonucleoside 5'-phosphate + H2O = a 2'-deoxyribonucleoside + phosphate</text>
        <dbReference type="Rhea" id="RHEA:36167"/>
        <dbReference type="ChEBI" id="CHEBI:15377"/>
        <dbReference type="ChEBI" id="CHEBI:18274"/>
        <dbReference type="ChEBI" id="CHEBI:43474"/>
        <dbReference type="ChEBI" id="CHEBI:65317"/>
        <dbReference type="EC" id="3.1.3.89"/>
    </reaction>
</comment>
<dbReference type="GO" id="GO:0046872">
    <property type="term" value="F:metal ion binding"/>
    <property type="evidence" value="ECO:0007669"/>
    <property type="project" value="UniProtKB-KW"/>
</dbReference>
<dbReference type="PANTHER" id="PTHR11845:SF13">
    <property type="entry name" value="5'-DEOXYNUCLEOTIDASE HDDC2"/>
    <property type="match status" value="1"/>
</dbReference>
<keyword evidence="6" id="KW-0479">Metal-binding</keyword>
<evidence type="ECO:0000256" key="5">
    <source>
        <dbReference type="ARBA" id="ARBA00012964"/>
    </source>
</evidence>
<comment type="subunit">
    <text evidence="4">Homodimer.</text>
</comment>
<dbReference type="EMBL" id="MLJW01000113">
    <property type="protein sequence ID" value="OIQ98841.1"/>
    <property type="molecule type" value="Genomic_DNA"/>
</dbReference>
<dbReference type="Gene3D" id="1.10.3210.10">
    <property type="entry name" value="Hypothetical protein af1432"/>
    <property type="match status" value="1"/>
</dbReference>
<evidence type="ECO:0000256" key="1">
    <source>
        <dbReference type="ARBA" id="ARBA00001638"/>
    </source>
</evidence>
<evidence type="ECO:0000256" key="6">
    <source>
        <dbReference type="ARBA" id="ARBA00022723"/>
    </source>
</evidence>
<dbReference type="PANTHER" id="PTHR11845">
    <property type="entry name" value="5'-DEOXYNUCLEOTIDASE HDDC2"/>
    <property type="match status" value="1"/>
</dbReference>
<reference evidence="9" key="1">
    <citation type="submission" date="2016-10" db="EMBL/GenBank/DDBJ databases">
        <title>Sequence of Gallionella enrichment culture.</title>
        <authorList>
            <person name="Poehlein A."/>
            <person name="Muehling M."/>
            <person name="Daniel R."/>
        </authorList>
    </citation>
    <scope>NUCLEOTIDE SEQUENCE</scope>
</reference>
<keyword evidence="7" id="KW-0378">Hydrolase</keyword>
<evidence type="ECO:0000256" key="2">
    <source>
        <dbReference type="ARBA" id="ARBA00001936"/>
    </source>
</evidence>
<sequence>MESVALHSTNLCNHRVITALFPSFSSVQEIVFDELQTSSAIASARRSDFLAGMSDQTALSPVAQRLARQIEFIVEVDRLKEIFRQTILTQSRRAENDAEHSWHLCLCAIVLAEHARERDLNLLRVLKMVIIHDLVEIDAGDTFAYDTAGMANQHEREAKAADRIFGLLPEDQAREFRALWDEFEERKTPESKFAAAVDRFQPMLLNVRTQGHAWKKHGVTQPRVLARNRHIEEGCPELWAYAQRMVAGAVERGDLAPG</sequence>
<dbReference type="CDD" id="cd00077">
    <property type="entry name" value="HDc"/>
    <property type="match status" value="1"/>
</dbReference>
<evidence type="ECO:0000313" key="9">
    <source>
        <dbReference type="EMBL" id="OIQ98841.1"/>
    </source>
</evidence>
<protein>
    <recommendedName>
        <fullName evidence="5">5'-deoxynucleotidase</fullName>
        <ecNumber evidence="5">3.1.3.89</ecNumber>
    </recommendedName>
</protein>
<dbReference type="InterPro" id="IPR006674">
    <property type="entry name" value="HD_domain"/>
</dbReference>
<organism evidence="9">
    <name type="scientific">mine drainage metagenome</name>
    <dbReference type="NCBI Taxonomy" id="410659"/>
    <lineage>
        <taxon>unclassified sequences</taxon>
        <taxon>metagenomes</taxon>
        <taxon>ecological metagenomes</taxon>
    </lineage>
</organism>
<dbReference type="SUPFAM" id="SSF109604">
    <property type="entry name" value="HD-domain/PDEase-like"/>
    <property type="match status" value="1"/>
</dbReference>
<dbReference type="GO" id="GO:0002953">
    <property type="term" value="F:5'-deoxynucleotidase activity"/>
    <property type="evidence" value="ECO:0007669"/>
    <property type="project" value="UniProtKB-EC"/>
</dbReference>
<dbReference type="InterPro" id="IPR003607">
    <property type="entry name" value="HD/PDEase_dom"/>
</dbReference>